<accession>A0A8X6WHE4</accession>
<proteinExistence type="predicted"/>
<dbReference type="AlphaFoldDB" id="A0A8X6WHE4"/>
<name>A0A8X6WHE4_TRICX</name>
<reference evidence="1" key="1">
    <citation type="submission" date="2020-08" db="EMBL/GenBank/DDBJ databases">
        <title>Multicomponent nature underlies the extraordinary mechanical properties of spider dragline silk.</title>
        <authorList>
            <person name="Kono N."/>
            <person name="Nakamura H."/>
            <person name="Mori M."/>
            <person name="Yoshida Y."/>
            <person name="Ohtoshi R."/>
            <person name="Malay A.D."/>
            <person name="Moran D.A.P."/>
            <person name="Tomita M."/>
            <person name="Numata K."/>
            <person name="Arakawa K."/>
        </authorList>
    </citation>
    <scope>NUCLEOTIDE SEQUENCE</scope>
</reference>
<protein>
    <submittedName>
        <fullName evidence="1">Uncharacterized protein</fullName>
    </submittedName>
</protein>
<dbReference type="Proteomes" id="UP000887159">
    <property type="component" value="Unassembled WGS sequence"/>
</dbReference>
<evidence type="ECO:0000313" key="1">
    <source>
        <dbReference type="EMBL" id="GFY34825.1"/>
    </source>
</evidence>
<organism evidence="1 2">
    <name type="scientific">Trichonephila clavipes</name>
    <name type="common">Golden silk orbweaver</name>
    <name type="synonym">Nephila clavipes</name>
    <dbReference type="NCBI Taxonomy" id="2585209"/>
    <lineage>
        <taxon>Eukaryota</taxon>
        <taxon>Metazoa</taxon>
        <taxon>Ecdysozoa</taxon>
        <taxon>Arthropoda</taxon>
        <taxon>Chelicerata</taxon>
        <taxon>Arachnida</taxon>
        <taxon>Araneae</taxon>
        <taxon>Araneomorphae</taxon>
        <taxon>Entelegynae</taxon>
        <taxon>Araneoidea</taxon>
        <taxon>Nephilidae</taxon>
        <taxon>Trichonephila</taxon>
    </lineage>
</organism>
<gene>
    <name evidence="1" type="ORF">TNCV_845201</name>
</gene>
<keyword evidence="2" id="KW-1185">Reference proteome</keyword>
<dbReference type="EMBL" id="BMAU01021428">
    <property type="protein sequence ID" value="GFY34825.1"/>
    <property type="molecule type" value="Genomic_DNA"/>
</dbReference>
<comment type="caution">
    <text evidence="1">The sequence shown here is derived from an EMBL/GenBank/DDBJ whole genome shotgun (WGS) entry which is preliminary data.</text>
</comment>
<evidence type="ECO:0000313" key="2">
    <source>
        <dbReference type="Proteomes" id="UP000887159"/>
    </source>
</evidence>
<sequence length="82" mass="9755">MDGNSVLWRSTVMLVPHRVAQIWRKRYYVAKFRQDLMQKDHICSTGQRIGQKVWFNEVVSKRNLPERKEFYACRISDPPGDS</sequence>